<sequence>MQKSEIKGHLDLIVIDPEDNAEEERTHGLQILIHGDSAGLQSLGQLLLQLAELDQNQESDLPEEARIHLHLIPNVDLSKSSSEVIIGRLDAKGTGEFYARYTPKDQ</sequence>
<organism evidence="1 2">
    <name type="scientific">Siphonobacter curvatus</name>
    <dbReference type="NCBI Taxonomy" id="2094562"/>
    <lineage>
        <taxon>Bacteria</taxon>
        <taxon>Pseudomonadati</taxon>
        <taxon>Bacteroidota</taxon>
        <taxon>Cytophagia</taxon>
        <taxon>Cytophagales</taxon>
        <taxon>Cytophagaceae</taxon>
        <taxon>Siphonobacter</taxon>
    </lineage>
</organism>
<dbReference type="Pfam" id="PF15566">
    <property type="entry name" value="Imm32"/>
    <property type="match status" value="1"/>
</dbReference>
<dbReference type="EMBL" id="PTRA01000005">
    <property type="protein sequence ID" value="PQA55043.1"/>
    <property type="molecule type" value="Genomic_DNA"/>
</dbReference>
<dbReference type="AlphaFoldDB" id="A0A2S7IH60"/>
<dbReference type="Proteomes" id="UP000239590">
    <property type="component" value="Unassembled WGS sequence"/>
</dbReference>
<protein>
    <submittedName>
        <fullName evidence="1">Uncharacterized protein</fullName>
    </submittedName>
</protein>
<dbReference type="InterPro" id="IPR029083">
    <property type="entry name" value="Imm32"/>
</dbReference>
<comment type="caution">
    <text evidence="1">The sequence shown here is derived from an EMBL/GenBank/DDBJ whole genome shotgun (WGS) entry which is preliminary data.</text>
</comment>
<keyword evidence="2" id="KW-1185">Reference proteome</keyword>
<evidence type="ECO:0000313" key="2">
    <source>
        <dbReference type="Proteomes" id="UP000239590"/>
    </source>
</evidence>
<name>A0A2S7IH60_9BACT</name>
<dbReference type="RefSeq" id="WP_104715362.1">
    <property type="nucleotide sequence ID" value="NZ_PTRA01000005.1"/>
</dbReference>
<reference evidence="2" key="1">
    <citation type="submission" date="2018-02" db="EMBL/GenBank/DDBJ databases">
        <title>Genome sequencing of Solimonas sp. HR-BB.</title>
        <authorList>
            <person name="Lee Y."/>
            <person name="Jeon C.O."/>
        </authorList>
    </citation>
    <scope>NUCLEOTIDE SEQUENCE [LARGE SCALE GENOMIC DNA]</scope>
    <source>
        <strain evidence="2">HR-U</strain>
    </source>
</reference>
<accession>A0A2S7IH60</accession>
<dbReference type="OrthoDB" id="1448109at2"/>
<proteinExistence type="predicted"/>
<evidence type="ECO:0000313" key="1">
    <source>
        <dbReference type="EMBL" id="PQA55043.1"/>
    </source>
</evidence>
<gene>
    <name evidence="1" type="ORF">C5O19_21095</name>
</gene>